<dbReference type="AlphaFoldDB" id="A0A0E0CLT1"/>
<feature type="compositionally biased region" description="Basic and acidic residues" evidence="1">
    <location>
        <begin position="255"/>
        <end position="283"/>
    </location>
</feature>
<evidence type="ECO:0000313" key="3">
    <source>
        <dbReference type="Proteomes" id="UP000008021"/>
    </source>
</evidence>
<dbReference type="HOGENOM" id="CLU_786148_0_0_1"/>
<organism evidence="2">
    <name type="scientific">Oryza meridionalis</name>
    <dbReference type="NCBI Taxonomy" id="40149"/>
    <lineage>
        <taxon>Eukaryota</taxon>
        <taxon>Viridiplantae</taxon>
        <taxon>Streptophyta</taxon>
        <taxon>Embryophyta</taxon>
        <taxon>Tracheophyta</taxon>
        <taxon>Spermatophyta</taxon>
        <taxon>Magnoliopsida</taxon>
        <taxon>Liliopsida</taxon>
        <taxon>Poales</taxon>
        <taxon>Poaceae</taxon>
        <taxon>BOP clade</taxon>
        <taxon>Oryzoideae</taxon>
        <taxon>Oryzeae</taxon>
        <taxon>Oryzinae</taxon>
        <taxon>Oryza</taxon>
    </lineage>
</organism>
<sequence length="353" mass="37753">MRVQEGSKSSGATLAIQSVRLRLTSAWLTKASSYMLHRFTTTRRRRVALQRRLEHLDRVAEVARVHEAQRLVVHGHRVRGVRLDAPLVLPHRRRVVLGHHALQRAVAGEEAGVGRVAAGHGLHVAERGGGGGEVADLEVGVAEAGEDRRVARVQRRDGREEREGDVELAVGEVVGGEEERDKGLAAAPLRVGGVGAGADGGEEGVEAVEGEGAVGREEEREQRVEEAEEEGRRRAARVRAERGDERRGVRVAAELGEREGGERGEEEAVPRVRRVVEGTERSGRPSAAAAGGGGGEAGVELDAAAAASAMAGSGSRRLESEDQKKKKKKKTEAGRRSGLGLYTCTLCTQPKEK</sequence>
<feature type="compositionally biased region" description="Basic and acidic residues" evidence="1">
    <location>
        <begin position="214"/>
        <end position="248"/>
    </location>
</feature>
<dbReference type="EnsemblPlants" id="OMERI02G19880.3">
    <property type="protein sequence ID" value="OMERI02G19880.3"/>
    <property type="gene ID" value="OMERI02G19880"/>
</dbReference>
<feature type="compositionally biased region" description="Low complexity" evidence="1">
    <location>
        <begin position="298"/>
        <end position="315"/>
    </location>
</feature>
<reference evidence="2" key="1">
    <citation type="submission" date="2015-04" db="UniProtKB">
        <authorList>
            <consortium name="EnsemblPlants"/>
        </authorList>
    </citation>
    <scope>IDENTIFICATION</scope>
</reference>
<feature type="region of interest" description="Disordered" evidence="1">
    <location>
        <begin position="208"/>
        <end position="353"/>
    </location>
</feature>
<accession>A0A0E0CLT1</accession>
<protein>
    <submittedName>
        <fullName evidence="2">Uncharacterized protein</fullName>
    </submittedName>
</protein>
<evidence type="ECO:0000256" key="1">
    <source>
        <dbReference type="SAM" id="MobiDB-lite"/>
    </source>
</evidence>
<proteinExistence type="predicted"/>
<evidence type="ECO:0000313" key="2">
    <source>
        <dbReference type="EnsemblPlants" id="OMERI02G19880.3"/>
    </source>
</evidence>
<reference evidence="2" key="2">
    <citation type="submission" date="2018-05" db="EMBL/GenBank/DDBJ databases">
        <title>OmerRS3 (Oryza meridionalis Reference Sequence Version 3).</title>
        <authorList>
            <person name="Zhang J."/>
            <person name="Kudrna D."/>
            <person name="Lee S."/>
            <person name="Talag J."/>
            <person name="Welchert J."/>
            <person name="Wing R.A."/>
        </authorList>
    </citation>
    <scope>NUCLEOTIDE SEQUENCE [LARGE SCALE GENOMIC DNA]</scope>
    <source>
        <strain evidence="2">cv. OR44</strain>
    </source>
</reference>
<dbReference type="Proteomes" id="UP000008021">
    <property type="component" value="Chromosome 2"/>
</dbReference>
<keyword evidence="3" id="KW-1185">Reference proteome</keyword>
<dbReference type="Gramene" id="OMERI02G19880.3">
    <property type="protein sequence ID" value="OMERI02G19880.3"/>
    <property type="gene ID" value="OMERI02G19880"/>
</dbReference>
<name>A0A0E0CLT1_9ORYZ</name>